<dbReference type="PRINTS" id="PR00237">
    <property type="entry name" value="GPCRRHODOPSN"/>
</dbReference>
<keyword evidence="7 13" id="KW-0472">Membrane</keyword>
<keyword evidence="11" id="KW-0807">Transducer</keyword>
<dbReference type="InterPro" id="IPR000276">
    <property type="entry name" value="GPCR_Rhodpsn"/>
</dbReference>
<evidence type="ECO:0000256" key="10">
    <source>
        <dbReference type="ARBA" id="ARBA00023180"/>
    </source>
</evidence>
<dbReference type="Pfam" id="PF00001">
    <property type="entry name" value="7tm_1"/>
    <property type="match status" value="1"/>
</dbReference>
<feature type="transmembrane region" description="Helical" evidence="13">
    <location>
        <begin position="81"/>
        <end position="104"/>
    </location>
</feature>
<comment type="subcellular location">
    <subcellularLocation>
        <location evidence="1">Cell membrane</location>
        <topology evidence="1">Multi-pass membrane protein</topology>
    </subcellularLocation>
</comment>
<feature type="transmembrane region" description="Helical" evidence="13">
    <location>
        <begin position="47"/>
        <end position="69"/>
    </location>
</feature>
<dbReference type="PANTHER" id="PTHR24246:SF27">
    <property type="entry name" value="ADENOSINE RECEPTOR, ISOFORM A"/>
    <property type="match status" value="1"/>
</dbReference>
<feature type="transmembrane region" description="Helical" evidence="13">
    <location>
        <begin position="201"/>
        <end position="224"/>
    </location>
</feature>
<evidence type="ECO:0000256" key="13">
    <source>
        <dbReference type="SAM" id="Phobius"/>
    </source>
</evidence>
<dbReference type="PANTHER" id="PTHR24246">
    <property type="entry name" value="OLFACTORY RECEPTOR AND ADENOSINE RECEPTOR"/>
    <property type="match status" value="1"/>
</dbReference>
<feature type="transmembrane region" description="Helical" evidence="13">
    <location>
        <begin position="159"/>
        <end position="181"/>
    </location>
</feature>
<feature type="compositionally biased region" description="Polar residues" evidence="12">
    <location>
        <begin position="453"/>
        <end position="476"/>
    </location>
</feature>
<feature type="transmembrane region" description="Helical" evidence="13">
    <location>
        <begin position="116"/>
        <end position="138"/>
    </location>
</feature>
<feature type="transmembrane region" description="Helical" evidence="13">
    <location>
        <begin position="283"/>
        <end position="300"/>
    </location>
</feature>
<protein>
    <recommendedName>
        <fullName evidence="14">G-protein coupled receptors family 1 profile domain-containing protein</fullName>
    </recommendedName>
</protein>
<dbReference type="Gene3D" id="1.20.1070.10">
    <property type="entry name" value="Rhodopsin 7-helix transmembrane proteins"/>
    <property type="match status" value="1"/>
</dbReference>
<evidence type="ECO:0000256" key="5">
    <source>
        <dbReference type="ARBA" id="ARBA00022989"/>
    </source>
</evidence>
<evidence type="ECO:0000256" key="12">
    <source>
        <dbReference type="SAM" id="MobiDB-lite"/>
    </source>
</evidence>
<feature type="region of interest" description="Disordered" evidence="12">
    <location>
        <begin position="623"/>
        <end position="647"/>
    </location>
</feature>
<evidence type="ECO:0000256" key="9">
    <source>
        <dbReference type="ARBA" id="ARBA00023170"/>
    </source>
</evidence>
<evidence type="ECO:0000256" key="6">
    <source>
        <dbReference type="ARBA" id="ARBA00023040"/>
    </source>
</evidence>
<dbReference type="SMART" id="SM01381">
    <property type="entry name" value="7TM_GPCR_Srsx"/>
    <property type="match status" value="1"/>
</dbReference>
<organism evidence="15 16">
    <name type="scientific">Hermetia illucens</name>
    <name type="common">Black soldier fly</name>
    <dbReference type="NCBI Taxonomy" id="343691"/>
    <lineage>
        <taxon>Eukaryota</taxon>
        <taxon>Metazoa</taxon>
        <taxon>Ecdysozoa</taxon>
        <taxon>Arthropoda</taxon>
        <taxon>Hexapoda</taxon>
        <taxon>Insecta</taxon>
        <taxon>Pterygota</taxon>
        <taxon>Neoptera</taxon>
        <taxon>Endopterygota</taxon>
        <taxon>Diptera</taxon>
        <taxon>Brachycera</taxon>
        <taxon>Stratiomyomorpha</taxon>
        <taxon>Stratiomyidae</taxon>
        <taxon>Hermetiinae</taxon>
        <taxon>Hermetia</taxon>
    </lineage>
</organism>
<dbReference type="Proteomes" id="UP000594454">
    <property type="component" value="Chromosome 5"/>
</dbReference>
<dbReference type="InterPro" id="IPR017452">
    <property type="entry name" value="GPCR_Rhodpsn_7TM"/>
</dbReference>
<keyword evidence="16" id="KW-1185">Reference proteome</keyword>
<name>A0A7R8V229_HERIL</name>
<dbReference type="FunFam" id="1.20.1070.10:FF:000314">
    <property type="entry name" value="Adenosine receptor, isoform A"/>
    <property type="match status" value="1"/>
</dbReference>
<dbReference type="GO" id="GO:0005886">
    <property type="term" value="C:plasma membrane"/>
    <property type="evidence" value="ECO:0007669"/>
    <property type="project" value="UniProtKB-SubCell"/>
</dbReference>
<dbReference type="PROSITE" id="PS50262">
    <property type="entry name" value="G_PROTEIN_RECEP_F1_2"/>
    <property type="match status" value="1"/>
</dbReference>
<feature type="region of interest" description="Disordered" evidence="12">
    <location>
        <begin position="445"/>
        <end position="476"/>
    </location>
</feature>
<keyword evidence="10" id="KW-0325">Glycoprotein</keyword>
<evidence type="ECO:0000256" key="4">
    <source>
        <dbReference type="ARBA" id="ARBA00022692"/>
    </source>
</evidence>
<dbReference type="AlphaFoldDB" id="A0A7R8V229"/>
<evidence type="ECO:0000256" key="11">
    <source>
        <dbReference type="ARBA" id="ARBA00023224"/>
    </source>
</evidence>
<keyword evidence="9" id="KW-0675">Receptor</keyword>
<evidence type="ECO:0000259" key="14">
    <source>
        <dbReference type="PROSITE" id="PS50262"/>
    </source>
</evidence>
<sequence>MSEYRFIAYSDFEITNNSTALQLPFELYIPTKRTSTEELSTELNVPYTVFEILVAVIAIIGNLMVIIVFQRDRKLRRRTNYYIVSLAIADFLVGLLGVPFAILASVGLPTNLHACLFTVSLLVVLCTISIFCLVAVSIDRYWAILHPMAYSRNVRTKTAIGIISMCWVAGSIVGFLPLFGWHAGTEANAVCLFVKVMDYNYLVFLYFATIITPAILMLAFYAHIYRVIIRQVRQIVTMNPVGDNSRRTSTSHIRITPHRTHGGTMLRVLGAARKREVKATQNLSIIVLFFMICWIPLYTINCIKAFCPDCYVHPKLTFFCIILSHLNSAVNPVLYAYHLKDFRAALKNLILKILGVEIDQTVDLNYRVSLASQQRLQSIIDKRSSLQNRIYIDSPVWLRQQQQQQAAKSPSAITCSLNSVHQTVSAVASATAEVNKDIWKIAEAPSGAEESSKCNQSKESTPSSNSPTDSLKPSETNDMQYAFDNQEFSSSLNDYIDDEVFLPSTQAVIKMSDDLPGPCLHDKLGTEPDQFDYYNKSLPISDSFSDYENLQIAQNKSQNPISSETTSIQSYTTTRNGSIQSEKSDFNSLRQSVGQLSNSVFVIENDRNPLSPVHRPRIRKTSKISSPFGSLSSSNKMQRSTSCSNGSELTNNNHIEKFSPLKVVSHLIFPPVKHSSLFHIFDYHKDSDHSFGKKRTSSDS</sequence>
<dbReference type="PRINTS" id="PR00424">
    <property type="entry name" value="ADENOSINER"/>
</dbReference>
<feature type="domain" description="G-protein coupled receptors family 1 profile" evidence="14">
    <location>
        <begin position="61"/>
        <end position="335"/>
    </location>
</feature>
<keyword evidence="4 13" id="KW-0812">Transmembrane</keyword>
<comment type="similarity">
    <text evidence="2">Belongs to the G-protein coupled receptor 1 family.</text>
</comment>
<evidence type="ECO:0000256" key="7">
    <source>
        <dbReference type="ARBA" id="ARBA00023136"/>
    </source>
</evidence>
<dbReference type="FunCoup" id="A0A7R8V229">
    <property type="interactions" value="50"/>
</dbReference>
<feature type="region of interest" description="Disordered" evidence="12">
    <location>
        <begin position="555"/>
        <end position="586"/>
    </location>
</feature>
<proteinExistence type="inferred from homology"/>
<evidence type="ECO:0000313" key="15">
    <source>
        <dbReference type="EMBL" id="CAD7091313.1"/>
    </source>
</evidence>
<dbReference type="EMBL" id="LR899013">
    <property type="protein sequence ID" value="CAD7091313.1"/>
    <property type="molecule type" value="Genomic_DNA"/>
</dbReference>
<dbReference type="InParanoid" id="A0A7R8V229"/>
<evidence type="ECO:0000313" key="16">
    <source>
        <dbReference type="Proteomes" id="UP000594454"/>
    </source>
</evidence>
<evidence type="ECO:0000256" key="2">
    <source>
        <dbReference type="ARBA" id="ARBA00010663"/>
    </source>
</evidence>
<evidence type="ECO:0000256" key="8">
    <source>
        <dbReference type="ARBA" id="ARBA00023157"/>
    </source>
</evidence>
<reference evidence="15 16" key="1">
    <citation type="submission" date="2020-11" db="EMBL/GenBank/DDBJ databases">
        <authorList>
            <person name="Wallbank WR R."/>
            <person name="Pardo Diaz C."/>
            <person name="Kozak K."/>
            <person name="Martin S."/>
            <person name="Jiggins C."/>
            <person name="Moest M."/>
            <person name="Warren A I."/>
            <person name="Generalovic N T."/>
            <person name="Byers J.R.P. K."/>
            <person name="Montejo-Kovacevich G."/>
            <person name="Yen C E."/>
        </authorList>
    </citation>
    <scope>NUCLEOTIDE SEQUENCE [LARGE SCALE GENOMIC DNA]</scope>
</reference>
<dbReference type="PROSITE" id="PS00237">
    <property type="entry name" value="G_PROTEIN_RECEP_F1_1"/>
    <property type="match status" value="1"/>
</dbReference>
<keyword evidence="8" id="KW-1015">Disulfide bond</keyword>
<dbReference type="InterPro" id="IPR001634">
    <property type="entry name" value="Adenosn_rcpt"/>
</dbReference>
<keyword evidence="3" id="KW-1003">Cell membrane</keyword>
<gene>
    <name evidence="15" type="ORF">HERILL_LOCUS13735</name>
</gene>
<dbReference type="CDD" id="cd14968">
    <property type="entry name" value="7tmA_Adenosine_R"/>
    <property type="match status" value="1"/>
</dbReference>
<dbReference type="OMA" id="WHAGTEA"/>
<keyword evidence="6" id="KW-0297">G-protein coupled receptor</keyword>
<dbReference type="GO" id="GO:0007189">
    <property type="term" value="P:adenylate cyclase-activating G protein-coupled receptor signaling pathway"/>
    <property type="evidence" value="ECO:0007669"/>
    <property type="project" value="TreeGrafter"/>
</dbReference>
<keyword evidence="5 13" id="KW-1133">Transmembrane helix</keyword>
<dbReference type="GO" id="GO:0001609">
    <property type="term" value="F:G protein-coupled adenosine receptor activity"/>
    <property type="evidence" value="ECO:0007669"/>
    <property type="project" value="InterPro"/>
</dbReference>
<evidence type="ECO:0000256" key="3">
    <source>
        <dbReference type="ARBA" id="ARBA00022475"/>
    </source>
</evidence>
<evidence type="ECO:0000256" key="1">
    <source>
        <dbReference type="ARBA" id="ARBA00004651"/>
    </source>
</evidence>
<dbReference type="SUPFAM" id="SSF81321">
    <property type="entry name" value="Family A G protein-coupled receptor-like"/>
    <property type="match status" value="1"/>
</dbReference>
<accession>A0A7R8V229</accession>